<dbReference type="InterPro" id="IPR014879">
    <property type="entry name" value="Spo0A_C"/>
</dbReference>
<dbReference type="InterPro" id="IPR036388">
    <property type="entry name" value="WH-like_DNA-bd_sf"/>
</dbReference>
<dbReference type="GO" id="GO:0005509">
    <property type="term" value="F:calcium ion binding"/>
    <property type="evidence" value="ECO:0007669"/>
    <property type="project" value="InterPro"/>
</dbReference>
<evidence type="ECO:0000259" key="1">
    <source>
        <dbReference type="Pfam" id="PF08769"/>
    </source>
</evidence>
<name>A0A8S5V5N8_9CAUD</name>
<protein>
    <submittedName>
        <fullName evidence="2">Sporulation transcription factor Spo0A</fullName>
    </submittedName>
</protein>
<dbReference type="EMBL" id="BK016203">
    <property type="protein sequence ID" value="DAG02065.1"/>
    <property type="molecule type" value="Genomic_DNA"/>
</dbReference>
<proteinExistence type="predicted"/>
<evidence type="ECO:0000313" key="2">
    <source>
        <dbReference type="EMBL" id="DAG02065.1"/>
    </source>
</evidence>
<reference evidence="2" key="1">
    <citation type="journal article" date="2021" name="Proc. Natl. Acad. Sci. U.S.A.">
        <title>A Catalog of Tens of Thousands of Viruses from Human Metagenomes Reveals Hidden Associations with Chronic Diseases.</title>
        <authorList>
            <person name="Tisza M.J."/>
            <person name="Buck C.B."/>
        </authorList>
    </citation>
    <scope>NUCLEOTIDE SEQUENCE</scope>
    <source>
        <strain evidence="2">Ct4uh47</strain>
    </source>
</reference>
<dbReference type="GO" id="GO:0042173">
    <property type="term" value="P:regulation of sporulation resulting in formation of a cellular spore"/>
    <property type="evidence" value="ECO:0007669"/>
    <property type="project" value="InterPro"/>
</dbReference>
<dbReference type="InterPro" id="IPR016032">
    <property type="entry name" value="Sig_transdc_resp-reg_C-effctor"/>
</dbReference>
<dbReference type="Gene3D" id="1.10.10.10">
    <property type="entry name" value="Winged helix-like DNA-binding domain superfamily/Winged helix DNA-binding domain"/>
    <property type="match status" value="1"/>
</dbReference>
<dbReference type="SUPFAM" id="SSF46894">
    <property type="entry name" value="C-terminal effector domain of the bipartite response regulators"/>
    <property type="match status" value="1"/>
</dbReference>
<organism evidence="2">
    <name type="scientific">Myoviridae sp. ct4uh47</name>
    <dbReference type="NCBI Taxonomy" id="2825032"/>
    <lineage>
        <taxon>Viruses</taxon>
        <taxon>Duplodnaviria</taxon>
        <taxon>Heunggongvirae</taxon>
        <taxon>Uroviricota</taxon>
        <taxon>Caudoviricetes</taxon>
    </lineage>
</organism>
<dbReference type="GO" id="GO:0003677">
    <property type="term" value="F:DNA binding"/>
    <property type="evidence" value="ECO:0007669"/>
    <property type="project" value="InterPro"/>
</dbReference>
<feature type="domain" description="Sporulation initiation factor Spo0A C-terminal" evidence="1">
    <location>
        <begin position="20"/>
        <end position="122"/>
    </location>
</feature>
<dbReference type="GO" id="GO:0003700">
    <property type="term" value="F:DNA-binding transcription factor activity"/>
    <property type="evidence" value="ECO:0007669"/>
    <property type="project" value="InterPro"/>
</dbReference>
<accession>A0A8S5V5N8</accession>
<sequence>MNEKYYELLKQHKEYEAWIDSVFLELGIPQNVKGYDYLMAAVLIATDEPELIQAMTKELYPRVADLFNTTAFRVERSIRHAIELAWSNGETETLNRLFGYTVGVAKGKPTNSNFIAIMANKLRRAYY</sequence>
<dbReference type="Pfam" id="PF08769">
    <property type="entry name" value="Spo0A_C"/>
    <property type="match status" value="1"/>
</dbReference>